<dbReference type="PANTHER" id="PTHR30100:SF1">
    <property type="entry name" value="PHOSPHATE ACYLTRANSFERASE"/>
    <property type="match status" value="1"/>
</dbReference>
<keyword evidence="12" id="KW-1185">Reference proteome</keyword>
<reference evidence="12" key="1">
    <citation type="submission" date="2014-02" db="EMBL/GenBank/DDBJ databases">
        <title>Complete genome sequence and comparative genomic analysis of the nitrogen-fixing bacterium Leptospirillum ferriphilum YSK.</title>
        <authorList>
            <person name="Guo X."/>
            <person name="Yin H."/>
            <person name="Liang Y."/>
            <person name="Hu Q."/>
            <person name="Ma L."/>
            <person name="Xiao Y."/>
            <person name="Zhang X."/>
            <person name="Qiu G."/>
            <person name="Liu X."/>
        </authorList>
    </citation>
    <scope>NUCLEOTIDE SEQUENCE [LARGE SCALE GENOMIC DNA]</scope>
    <source>
        <strain evidence="12">YSK</strain>
    </source>
</reference>
<dbReference type="InterPro" id="IPR012281">
    <property type="entry name" value="Phospholipid_synth_PlsX-like"/>
</dbReference>
<dbReference type="EC" id="2.3.1.274" evidence="8 10"/>
<dbReference type="KEGG" id="lfp:Y981_10940"/>
<comment type="subcellular location">
    <subcellularLocation>
        <location evidence="10">Cytoplasm</location>
    </subcellularLocation>
    <text evidence="10">Associated with the membrane possibly through PlsY.</text>
</comment>
<keyword evidence="4 10" id="KW-0808">Transferase</keyword>
<keyword evidence="11" id="KW-0012">Acyltransferase</keyword>
<gene>
    <name evidence="10" type="primary">plsX</name>
    <name evidence="11" type="ORF">Y981_10940</name>
</gene>
<evidence type="ECO:0000256" key="8">
    <source>
        <dbReference type="ARBA" id="ARBA00024069"/>
    </source>
</evidence>
<dbReference type="GO" id="GO:0043811">
    <property type="term" value="F:phosphate:acyl-[acyl carrier protein] acyltransferase activity"/>
    <property type="evidence" value="ECO:0007669"/>
    <property type="project" value="UniProtKB-UniRule"/>
</dbReference>
<dbReference type="InterPro" id="IPR003664">
    <property type="entry name" value="FA_synthesis"/>
</dbReference>
<keyword evidence="6 10" id="KW-0594">Phospholipid biosynthesis</keyword>
<dbReference type="AlphaFoldDB" id="A0A059XR45"/>
<evidence type="ECO:0000256" key="10">
    <source>
        <dbReference type="HAMAP-Rule" id="MF_00019"/>
    </source>
</evidence>
<dbReference type="Proteomes" id="UP000027059">
    <property type="component" value="Chromosome"/>
</dbReference>
<proteinExistence type="inferred from homology"/>
<name>A0A059XR45_9BACT</name>
<dbReference type="HAMAP" id="MF_00019">
    <property type="entry name" value="PlsX"/>
    <property type="match status" value="1"/>
</dbReference>
<comment type="similarity">
    <text evidence="10">Belongs to the PlsX family.</text>
</comment>
<dbReference type="OrthoDB" id="9806408at2"/>
<evidence type="ECO:0000256" key="7">
    <source>
        <dbReference type="ARBA" id="ARBA00023264"/>
    </source>
</evidence>
<evidence type="ECO:0000256" key="2">
    <source>
        <dbReference type="ARBA" id="ARBA00022490"/>
    </source>
</evidence>
<dbReference type="PANTHER" id="PTHR30100">
    <property type="entry name" value="FATTY ACID/PHOSPHOLIPID SYNTHESIS PROTEIN PLSX"/>
    <property type="match status" value="1"/>
</dbReference>
<dbReference type="NCBIfam" id="TIGR00182">
    <property type="entry name" value="plsX"/>
    <property type="match status" value="1"/>
</dbReference>
<dbReference type="Pfam" id="PF02504">
    <property type="entry name" value="FA_synthesis"/>
    <property type="match status" value="1"/>
</dbReference>
<keyword evidence="3 10" id="KW-0444">Lipid biosynthesis</keyword>
<comment type="function">
    <text evidence="10">Catalyzes the reversible formation of acyl-phosphate (acyl-PO(4)) from acyl-[acyl-carrier-protein] (acyl-ACP). This enzyme utilizes acyl-ACP as fatty acyl donor, but not acyl-CoA.</text>
</comment>
<reference evidence="11 12" key="2">
    <citation type="journal article" date="2015" name="Biomed. Res. Int.">
        <title>Effects of Arsenite Resistance on the Growth and Functional Gene Expression of Leptospirillum ferriphilum and Acidithiobacillus thiooxidans in Pure Culture and Coculture.</title>
        <authorList>
            <person name="Jiang H."/>
            <person name="Liang Y."/>
            <person name="Yin H."/>
            <person name="Xiao Y."/>
            <person name="Guo X."/>
            <person name="Xu Y."/>
            <person name="Hu Q."/>
            <person name="Liu H."/>
            <person name="Liu X."/>
        </authorList>
    </citation>
    <scope>NUCLEOTIDE SEQUENCE [LARGE SCALE GENOMIC DNA]</scope>
    <source>
        <strain evidence="11 12">YSK</strain>
    </source>
</reference>
<dbReference type="GO" id="GO:0005737">
    <property type="term" value="C:cytoplasm"/>
    <property type="evidence" value="ECO:0007669"/>
    <property type="project" value="UniProtKB-SubCell"/>
</dbReference>
<keyword evidence="2 10" id="KW-0963">Cytoplasm</keyword>
<evidence type="ECO:0000256" key="4">
    <source>
        <dbReference type="ARBA" id="ARBA00022679"/>
    </source>
</evidence>
<dbReference type="EMBL" id="CP007243">
    <property type="protein sequence ID" value="AIA31069.1"/>
    <property type="molecule type" value="Genomic_DNA"/>
</dbReference>
<comment type="subunit">
    <text evidence="9 10">Homodimer. Probably interacts with PlsY.</text>
</comment>
<accession>A0A059XR45</accession>
<evidence type="ECO:0000313" key="11">
    <source>
        <dbReference type="EMBL" id="AIA31069.1"/>
    </source>
</evidence>
<evidence type="ECO:0000256" key="5">
    <source>
        <dbReference type="ARBA" id="ARBA00023098"/>
    </source>
</evidence>
<sequence>MKIAIDAMGGDLGSSPLILGSSDAYREFGIEPALVGDKTHLESAIRELAVTDVPFQIVHAPDMISMHDAATDVRKKKGSSVWIAAEVLRDGQVEAAISAGHTGAAMASALLVLGRLPGVDRPAIAAVLPHLTGAFVLVDAGANVDCKPVNLLQFARMGYHYARTALSLEKPRVAILSNGEEESKGNDLVRETHELLKISGLPFIGNVEGKDLFRGGADVVVVDGFVGNVVLKTSEGLAEAFFSMIRQAASSTTLSRIGGLLMKPSFRSLRKKTDYAEYGGAPLLGVNAPFFICHGRSDRRAIKNAFRVARDVVREKMISKIAREMSPEKTG</sequence>
<comment type="catalytic activity">
    <reaction evidence="1 10">
        <text>a fatty acyl-[ACP] + phosphate = an acyl phosphate + holo-[ACP]</text>
        <dbReference type="Rhea" id="RHEA:42292"/>
        <dbReference type="Rhea" id="RHEA-COMP:9685"/>
        <dbReference type="Rhea" id="RHEA-COMP:14125"/>
        <dbReference type="ChEBI" id="CHEBI:43474"/>
        <dbReference type="ChEBI" id="CHEBI:59918"/>
        <dbReference type="ChEBI" id="CHEBI:64479"/>
        <dbReference type="ChEBI" id="CHEBI:138651"/>
        <dbReference type="EC" id="2.3.1.274"/>
    </reaction>
</comment>
<dbReference type="UniPathway" id="UPA00085"/>
<dbReference type="GO" id="GO:0008654">
    <property type="term" value="P:phospholipid biosynthetic process"/>
    <property type="evidence" value="ECO:0007669"/>
    <property type="project" value="UniProtKB-KW"/>
</dbReference>
<comment type="pathway">
    <text evidence="10">Lipid metabolism; phospholipid metabolism.</text>
</comment>
<keyword evidence="5 10" id="KW-0443">Lipid metabolism</keyword>
<dbReference type="Gene3D" id="3.40.718.10">
    <property type="entry name" value="Isopropylmalate Dehydrogenase"/>
    <property type="match status" value="1"/>
</dbReference>
<organism evidence="11 12">
    <name type="scientific">Leptospirillum ferriphilum YSK</name>
    <dbReference type="NCBI Taxonomy" id="1441628"/>
    <lineage>
        <taxon>Bacteria</taxon>
        <taxon>Pseudomonadati</taxon>
        <taxon>Nitrospirota</taxon>
        <taxon>Nitrospiria</taxon>
        <taxon>Nitrospirales</taxon>
        <taxon>Nitrospiraceae</taxon>
        <taxon>Leptospirillum</taxon>
    </lineage>
</organism>
<evidence type="ECO:0000256" key="6">
    <source>
        <dbReference type="ARBA" id="ARBA00023209"/>
    </source>
</evidence>
<protein>
    <recommendedName>
        <fullName evidence="8 10">Phosphate acyltransferase</fullName>
        <ecNumber evidence="8 10">2.3.1.274</ecNumber>
    </recommendedName>
    <alternativeName>
        <fullName evidence="10">Acyl-ACP phosphotransacylase</fullName>
    </alternativeName>
    <alternativeName>
        <fullName evidence="10">Acyl-[acyl-carrier-protein]--phosphate acyltransferase</fullName>
    </alternativeName>
    <alternativeName>
        <fullName evidence="10">Phosphate-acyl-ACP acyltransferase</fullName>
    </alternativeName>
</protein>
<dbReference type="PIRSF" id="PIRSF002465">
    <property type="entry name" value="Phsphlp_syn_PlsX"/>
    <property type="match status" value="1"/>
</dbReference>
<dbReference type="HOGENOM" id="CLU_039379_1_1_0"/>
<dbReference type="SUPFAM" id="SSF53659">
    <property type="entry name" value="Isocitrate/Isopropylmalate dehydrogenase-like"/>
    <property type="match status" value="1"/>
</dbReference>
<evidence type="ECO:0000256" key="1">
    <source>
        <dbReference type="ARBA" id="ARBA00001232"/>
    </source>
</evidence>
<dbReference type="RefSeq" id="WP_014961833.1">
    <property type="nucleotide sequence ID" value="NZ_CP007243.1"/>
</dbReference>
<evidence type="ECO:0000256" key="9">
    <source>
        <dbReference type="ARBA" id="ARBA00046608"/>
    </source>
</evidence>
<keyword evidence="7 10" id="KW-1208">Phospholipid metabolism</keyword>
<evidence type="ECO:0000313" key="12">
    <source>
        <dbReference type="Proteomes" id="UP000027059"/>
    </source>
</evidence>
<evidence type="ECO:0000256" key="3">
    <source>
        <dbReference type="ARBA" id="ARBA00022516"/>
    </source>
</evidence>
<dbReference type="GO" id="GO:0006633">
    <property type="term" value="P:fatty acid biosynthetic process"/>
    <property type="evidence" value="ECO:0007669"/>
    <property type="project" value="UniProtKB-UniRule"/>
</dbReference>